<dbReference type="Pfam" id="PF00884">
    <property type="entry name" value="Sulfatase"/>
    <property type="match status" value="1"/>
</dbReference>
<evidence type="ECO:0000313" key="5">
    <source>
        <dbReference type="Proteomes" id="UP000317243"/>
    </source>
</evidence>
<dbReference type="InterPro" id="IPR000917">
    <property type="entry name" value="Sulfatase_N"/>
</dbReference>
<name>A0A5C5VBC7_9PLAN</name>
<dbReference type="SUPFAM" id="SSF53649">
    <property type="entry name" value="Alkaline phosphatase-like"/>
    <property type="match status" value="1"/>
</dbReference>
<proteinExistence type="inferred from homology"/>
<dbReference type="InterPro" id="IPR050738">
    <property type="entry name" value="Sulfatase"/>
</dbReference>
<gene>
    <name evidence="4" type="ORF">KOR42_53260</name>
</gene>
<evidence type="ECO:0000256" key="2">
    <source>
        <dbReference type="ARBA" id="ARBA00022801"/>
    </source>
</evidence>
<evidence type="ECO:0000313" key="4">
    <source>
        <dbReference type="EMBL" id="TWT35002.1"/>
    </source>
</evidence>
<dbReference type="PANTHER" id="PTHR42693">
    <property type="entry name" value="ARYLSULFATASE FAMILY MEMBER"/>
    <property type="match status" value="1"/>
</dbReference>
<reference evidence="4 5" key="1">
    <citation type="submission" date="2019-02" db="EMBL/GenBank/DDBJ databases">
        <title>Deep-cultivation of Planctomycetes and their phenomic and genomic characterization uncovers novel biology.</title>
        <authorList>
            <person name="Wiegand S."/>
            <person name="Jogler M."/>
            <person name="Boedeker C."/>
            <person name="Pinto D."/>
            <person name="Vollmers J."/>
            <person name="Rivas-Marin E."/>
            <person name="Kohn T."/>
            <person name="Peeters S.H."/>
            <person name="Heuer A."/>
            <person name="Rast P."/>
            <person name="Oberbeckmann S."/>
            <person name="Bunk B."/>
            <person name="Jeske O."/>
            <person name="Meyerdierks A."/>
            <person name="Storesund J.E."/>
            <person name="Kallscheuer N."/>
            <person name="Luecker S."/>
            <person name="Lage O.M."/>
            <person name="Pohl T."/>
            <person name="Merkel B.J."/>
            <person name="Hornburger P."/>
            <person name="Mueller R.-W."/>
            <person name="Bruemmer F."/>
            <person name="Labrenz M."/>
            <person name="Spormann A.M."/>
            <person name="Op Den Camp H."/>
            <person name="Overmann J."/>
            <person name="Amann R."/>
            <person name="Jetten M.S.M."/>
            <person name="Mascher T."/>
            <person name="Medema M.H."/>
            <person name="Devos D.P."/>
            <person name="Kaster A.-K."/>
            <person name="Ovreas L."/>
            <person name="Rohde M."/>
            <person name="Galperin M.Y."/>
            <person name="Jogler C."/>
        </authorList>
    </citation>
    <scope>NUCLEOTIDE SEQUENCE [LARGE SCALE GENOMIC DNA]</scope>
    <source>
        <strain evidence="4 5">KOR42</strain>
    </source>
</reference>
<dbReference type="AlphaFoldDB" id="A0A5C5VBC7"/>
<dbReference type="PANTHER" id="PTHR42693:SF53">
    <property type="entry name" value="ENDO-4-O-SULFATASE"/>
    <property type="match status" value="1"/>
</dbReference>
<evidence type="ECO:0000256" key="1">
    <source>
        <dbReference type="ARBA" id="ARBA00008779"/>
    </source>
</evidence>
<accession>A0A5C5VBC7</accession>
<dbReference type="InterPro" id="IPR017850">
    <property type="entry name" value="Alkaline_phosphatase_core_sf"/>
</dbReference>
<dbReference type="EMBL" id="SIHI01000082">
    <property type="protein sequence ID" value="TWT35002.1"/>
    <property type="molecule type" value="Genomic_DNA"/>
</dbReference>
<dbReference type="Proteomes" id="UP000317243">
    <property type="component" value="Unassembled WGS sequence"/>
</dbReference>
<protein>
    <submittedName>
        <fullName evidence="4">Arylsulfatase</fullName>
        <ecNumber evidence="4">3.1.6.1</ecNumber>
    </submittedName>
</protein>
<comment type="similarity">
    <text evidence="1">Belongs to the sulfatase family.</text>
</comment>
<organism evidence="4 5">
    <name type="scientific">Thalassoglobus neptunius</name>
    <dbReference type="NCBI Taxonomy" id="1938619"/>
    <lineage>
        <taxon>Bacteria</taxon>
        <taxon>Pseudomonadati</taxon>
        <taxon>Planctomycetota</taxon>
        <taxon>Planctomycetia</taxon>
        <taxon>Planctomycetales</taxon>
        <taxon>Planctomycetaceae</taxon>
        <taxon>Thalassoglobus</taxon>
    </lineage>
</organism>
<feature type="domain" description="Sulfatase N-terminal" evidence="3">
    <location>
        <begin position="7"/>
        <end position="320"/>
    </location>
</feature>
<dbReference type="CDD" id="cd16151">
    <property type="entry name" value="sulfatase_like"/>
    <property type="match status" value="1"/>
</dbReference>
<evidence type="ECO:0000259" key="3">
    <source>
        <dbReference type="Pfam" id="PF00884"/>
    </source>
</evidence>
<dbReference type="Gene3D" id="3.40.720.10">
    <property type="entry name" value="Alkaline Phosphatase, subunit A"/>
    <property type="match status" value="1"/>
</dbReference>
<dbReference type="GO" id="GO:0004065">
    <property type="term" value="F:arylsulfatase activity"/>
    <property type="evidence" value="ECO:0007669"/>
    <property type="project" value="UniProtKB-EC"/>
</dbReference>
<comment type="caution">
    <text evidence="4">The sequence shown here is derived from an EMBL/GenBank/DDBJ whole genome shotgun (WGS) entry which is preliminary data.</text>
</comment>
<sequence>MAADERPNIVLILADDLGFETVGCYGGTSYATPNLDRLAAEGVRFDRAYALPLCTNTRIQLMTGRLNLRNWKAFGILDPAATTIGHLFQKAGYKTCMAGKWQLTSYDPPDYPGAEFRRDTGMLPEDSGFDEYSLWHVGHTEDKGSRYADPVIVQNGKELTRTTGKYGPDIWSDFIGEFIEQNQQGPFFVYYSMALPHNPMVPTPDSPEWKEPEKRHVEETRLAKGMIEYTDKLVGKLVAKLEALKLRENTLVLFYSDNGTNMRVASRIGDRVVRGEKGKATELGVRVPAIANWPGTIQSGIVSDDLIDSVDLLPTLLEVASAEELIPQNVDGISFANVLTQEEPGQREWVYIHQDPRPGWDKDRFALIRVAIGEWFKLYEDGRMIDLVNDLFEEEPLYIADDSPEEREARVELQEVLDSMRPYPMFDPSRVPRPDPSEVFHRYQFQDQGGLIVVEAEMIPVQRDESWAMEKALPEATGFGYLRALRSQQESPESGITRVSLNANVEGEWQAAVRVRSDHPQPERENTFWIKVADGPWMVGALSKNIAPGEWGWVDEFSPIDQPEELVNQWRFEELANDVWIAPRSPNLKIDRLVFFQDDRKDMAKKLTLPVSDFHPWSSKYPAPGEEVGTTP</sequence>
<keyword evidence="5" id="KW-1185">Reference proteome</keyword>
<keyword evidence="2 4" id="KW-0378">Hydrolase</keyword>
<dbReference type="EC" id="3.1.6.1" evidence="4"/>